<evidence type="ECO:0000256" key="7">
    <source>
        <dbReference type="ARBA" id="ARBA00023119"/>
    </source>
</evidence>
<evidence type="ECO:0000313" key="10">
    <source>
        <dbReference type="Ensembl" id="ENSPLAP00000011785.1"/>
    </source>
</evidence>
<name>A0A3B3UEI6_9TELE</name>
<keyword evidence="2" id="KW-0964">Secreted</keyword>
<dbReference type="AlphaFoldDB" id="A0A3B3UEI6"/>
<organism evidence="10 11">
    <name type="scientific">Poecilia latipinna</name>
    <name type="common">sailfin molly</name>
    <dbReference type="NCBI Taxonomy" id="48699"/>
    <lineage>
        <taxon>Eukaryota</taxon>
        <taxon>Metazoa</taxon>
        <taxon>Chordata</taxon>
        <taxon>Craniata</taxon>
        <taxon>Vertebrata</taxon>
        <taxon>Euteleostomi</taxon>
        <taxon>Actinopterygii</taxon>
        <taxon>Neopterygii</taxon>
        <taxon>Teleostei</taxon>
        <taxon>Neoteleostei</taxon>
        <taxon>Acanthomorphata</taxon>
        <taxon>Ovalentaria</taxon>
        <taxon>Atherinomorphae</taxon>
        <taxon>Cyprinodontiformes</taxon>
        <taxon>Poeciliidae</taxon>
        <taxon>Poeciliinae</taxon>
        <taxon>Poecilia</taxon>
    </lineage>
</organism>
<evidence type="ECO:0000256" key="3">
    <source>
        <dbReference type="ARBA" id="ARBA00022530"/>
    </source>
</evidence>
<feature type="domain" description="VWFA" evidence="9">
    <location>
        <begin position="36"/>
        <end position="212"/>
    </location>
</feature>
<keyword evidence="5" id="KW-0677">Repeat</keyword>
<dbReference type="STRING" id="48699.ENSPLAP00000011785"/>
<dbReference type="GO" id="GO:0005581">
    <property type="term" value="C:collagen trimer"/>
    <property type="evidence" value="ECO:0007669"/>
    <property type="project" value="UniProtKB-KW"/>
</dbReference>
<dbReference type="GO" id="GO:0005615">
    <property type="term" value="C:extracellular space"/>
    <property type="evidence" value="ECO:0007669"/>
    <property type="project" value="TreeGrafter"/>
</dbReference>
<reference evidence="10" key="1">
    <citation type="submission" date="2025-08" db="UniProtKB">
        <authorList>
            <consortium name="Ensembl"/>
        </authorList>
    </citation>
    <scope>IDENTIFICATION</scope>
</reference>
<dbReference type="InterPro" id="IPR036465">
    <property type="entry name" value="vWFA_dom_sf"/>
</dbReference>
<dbReference type="PANTHER" id="PTHR24020:SF13">
    <property type="entry name" value="COLLAGEN ALPHA-3(VI) CHAIN"/>
    <property type="match status" value="1"/>
</dbReference>
<dbReference type="GO" id="GO:0007155">
    <property type="term" value="P:cell adhesion"/>
    <property type="evidence" value="ECO:0007669"/>
    <property type="project" value="UniProtKB-KW"/>
</dbReference>
<dbReference type="Pfam" id="PF00092">
    <property type="entry name" value="VWA"/>
    <property type="match status" value="2"/>
</dbReference>
<evidence type="ECO:0000313" key="11">
    <source>
        <dbReference type="Proteomes" id="UP000261500"/>
    </source>
</evidence>
<evidence type="ECO:0000259" key="9">
    <source>
        <dbReference type="PROSITE" id="PS50234"/>
    </source>
</evidence>
<keyword evidence="8" id="KW-1133">Transmembrane helix</keyword>
<dbReference type="Ensembl" id="ENSPLAT00000019296.1">
    <property type="protein sequence ID" value="ENSPLAP00000011785.1"/>
    <property type="gene ID" value="ENSPLAG00000014967.1"/>
</dbReference>
<sequence>MFLILHPSKGALIIVFYFACVLTVFTPPAATGDKRDVVFLIDGSSATRSEFPSIRDMIIRVVEQLDVGLDRVRVSVVQYSNDPKPEFLLNEHSTKAEVRQAVGKLRSSGGNRLNTGRALEWVSRNIYQRSAGSRIEEGVPQFLILVTGGRSSDDVSTQADQLKRNQIAPLAIGSRNADLNELRQISLKPELVYSVDSFQQLQRVDPQLISSVQTISTSDIISSYIPTVDIGKKCYFYFTVSGNLLELMFCHIFVYFAATLDLGKKDIIFLIDGSDTTGPNGIAHIRDFIVSIVQQLDVQPDKVRIAVVQYADGAKTEFSLNTHNNKQAVLSAVKRLRQMGGRSSQLANAIDHVLENEVKPLAGVRLSDASQHLVVLTGGPSSQSVSISGPLLKNKRVNCIGVGTGNADRSQLSQIATSSEDVVTIKPNQGLFWRLNFLRQFLKNILLFLLRTTSQRGSAVAFHANVLGTEETEGAWACPGLRYLHRTQAYFCNPGLAS</sequence>
<dbReference type="PANTHER" id="PTHR24020">
    <property type="entry name" value="COLLAGEN ALPHA"/>
    <property type="match status" value="1"/>
</dbReference>
<dbReference type="FunFam" id="3.40.50.410:FF:000003">
    <property type="entry name" value="Collagen type VI alpha 3 chain"/>
    <property type="match status" value="2"/>
</dbReference>
<keyword evidence="7" id="KW-0176">Collagen</keyword>
<keyword evidence="8" id="KW-0812">Transmembrane</keyword>
<protein>
    <recommendedName>
        <fullName evidence="9">VWFA domain-containing protein</fullName>
    </recommendedName>
</protein>
<dbReference type="SUPFAM" id="SSF53300">
    <property type="entry name" value="vWA-like"/>
    <property type="match status" value="2"/>
</dbReference>
<evidence type="ECO:0000256" key="8">
    <source>
        <dbReference type="SAM" id="Phobius"/>
    </source>
</evidence>
<feature type="domain" description="VWFA" evidence="9">
    <location>
        <begin position="266"/>
        <end position="445"/>
    </location>
</feature>
<keyword evidence="11" id="KW-1185">Reference proteome</keyword>
<dbReference type="InterPro" id="IPR002035">
    <property type="entry name" value="VWF_A"/>
</dbReference>
<dbReference type="PROSITE" id="PS50234">
    <property type="entry name" value="VWFA"/>
    <property type="match status" value="2"/>
</dbReference>
<comment type="subcellular location">
    <subcellularLocation>
        <location evidence="1">Secreted</location>
        <location evidence="1">Extracellular space</location>
        <location evidence="1">Extracellular matrix</location>
    </subcellularLocation>
</comment>
<evidence type="ECO:0000256" key="6">
    <source>
        <dbReference type="ARBA" id="ARBA00022889"/>
    </source>
</evidence>
<keyword evidence="6" id="KW-0130">Cell adhesion</keyword>
<dbReference type="PRINTS" id="PR00453">
    <property type="entry name" value="VWFADOMAIN"/>
</dbReference>
<accession>A0A3B3UEI6</accession>
<evidence type="ECO:0000256" key="1">
    <source>
        <dbReference type="ARBA" id="ARBA00004498"/>
    </source>
</evidence>
<feature type="transmembrane region" description="Helical" evidence="8">
    <location>
        <begin position="235"/>
        <end position="258"/>
    </location>
</feature>
<proteinExistence type="predicted"/>
<dbReference type="Proteomes" id="UP000261500">
    <property type="component" value="Unplaced"/>
</dbReference>
<evidence type="ECO:0000256" key="4">
    <source>
        <dbReference type="ARBA" id="ARBA00022729"/>
    </source>
</evidence>
<keyword evidence="3" id="KW-0272">Extracellular matrix</keyword>
<dbReference type="InterPro" id="IPR050525">
    <property type="entry name" value="ECM_Assembly_Org"/>
</dbReference>
<dbReference type="GeneTree" id="ENSGT00940000156462"/>
<keyword evidence="8" id="KW-0472">Membrane</keyword>
<keyword evidence="4" id="KW-0732">Signal</keyword>
<dbReference type="SMART" id="SM00327">
    <property type="entry name" value="VWA"/>
    <property type="match status" value="2"/>
</dbReference>
<evidence type="ECO:0000256" key="5">
    <source>
        <dbReference type="ARBA" id="ARBA00022737"/>
    </source>
</evidence>
<evidence type="ECO:0000256" key="2">
    <source>
        <dbReference type="ARBA" id="ARBA00022525"/>
    </source>
</evidence>
<dbReference type="Gene3D" id="3.40.50.410">
    <property type="entry name" value="von Willebrand factor, type A domain"/>
    <property type="match status" value="2"/>
</dbReference>
<reference evidence="10" key="2">
    <citation type="submission" date="2025-09" db="UniProtKB">
        <authorList>
            <consortium name="Ensembl"/>
        </authorList>
    </citation>
    <scope>IDENTIFICATION</scope>
</reference>